<dbReference type="PANTHER" id="PTHR23106">
    <property type="entry name" value="ANGIOGENIC FACTOR WITH G PATCH AND FHA DOMAINS 1"/>
    <property type="match status" value="1"/>
</dbReference>
<feature type="non-terminal residue" evidence="3">
    <location>
        <position position="249"/>
    </location>
</feature>
<protein>
    <submittedName>
        <fullName evidence="3">SMAD/FHA domain-containing protein</fullName>
    </submittedName>
</protein>
<dbReference type="EMBL" id="KZ994562">
    <property type="protein sequence ID" value="RKO92619.1"/>
    <property type="molecule type" value="Genomic_DNA"/>
</dbReference>
<evidence type="ECO:0000313" key="3">
    <source>
        <dbReference type="EMBL" id="RKO92619.1"/>
    </source>
</evidence>
<dbReference type="Gene3D" id="2.60.200.20">
    <property type="match status" value="1"/>
</dbReference>
<feature type="domain" description="G-patch" evidence="2">
    <location>
        <begin position="219"/>
        <end position="249"/>
    </location>
</feature>
<keyword evidence="4" id="KW-1185">Reference proteome</keyword>
<proteinExistence type="predicted"/>
<dbReference type="PROSITE" id="PS50006">
    <property type="entry name" value="FHA_DOMAIN"/>
    <property type="match status" value="1"/>
</dbReference>
<feature type="non-terminal residue" evidence="3">
    <location>
        <position position="1"/>
    </location>
</feature>
<name>A0A4P9WIC1_9FUNG</name>
<gene>
    <name evidence="3" type="ORF">BDK51DRAFT_11627</name>
</gene>
<dbReference type="InterPro" id="IPR000253">
    <property type="entry name" value="FHA_dom"/>
</dbReference>
<dbReference type="InterPro" id="IPR008984">
    <property type="entry name" value="SMAD_FHA_dom_sf"/>
</dbReference>
<dbReference type="SMART" id="SM00240">
    <property type="entry name" value="FHA"/>
    <property type="match status" value="1"/>
</dbReference>
<dbReference type="Proteomes" id="UP000269721">
    <property type="component" value="Unassembled WGS sequence"/>
</dbReference>
<accession>A0A4P9WIC1</accession>
<dbReference type="AlphaFoldDB" id="A0A4P9WIC1"/>
<dbReference type="Pfam" id="PF01585">
    <property type="entry name" value="G-patch"/>
    <property type="match status" value="1"/>
</dbReference>
<organism evidence="3 4">
    <name type="scientific">Blyttiomyces helicus</name>
    <dbReference type="NCBI Taxonomy" id="388810"/>
    <lineage>
        <taxon>Eukaryota</taxon>
        <taxon>Fungi</taxon>
        <taxon>Fungi incertae sedis</taxon>
        <taxon>Chytridiomycota</taxon>
        <taxon>Chytridiomycota incertae sedis</taxon>
        <taxon>Chytridiomycetes</taxon>
        <taxon>Chytridiomycetes incertae sedis</taxon>
        <taxon>Blyttiomyces</taxon>
    </lineage>
</organism>
<dbReference type="OrthoDB" id="21470at2759"/>
<sequence length="249" mass="27208">SSAEMKLVVLDSEILPLGSVVLVDGHGVSIGRDRVIGNPRLRLNEIVVSRFHATIFEDVPLVDVFHIVDVGSMYGTSLNGQRLSESKVSSSPTPLSHGDILKVGSSQFQVHIHPQWPCDDCKVTSSNVISTRHDERRLKRAALGEPETRARVALALRREGEASESSGYIDRAALRRKEERTSATDDVNVREFLNGAQPDWEVRRRTGDEASVPIPEADPLNVGSRMLAKMGWAAGTGLGKDRSGRVDPV</sequence>
<reference evidence="4" key="1">
    <citation type="journal article" date="2018" name="Nat. Microbiol.">
        <title>Leveraging single-cell genomics to expand the fungal tree of life.</title>
        <authorList>
            <person name="Ahrendt S.R."/>
            <person name="Quandt C.A."/>
            <person name="Ciobanu D."/>
            <person name="Clum A."/>
            <person name="Salamov A."/>
            <person name="Andreopoulos B."/>
            <person name="Cheng J.F."/>
            <person name="Woyke T."/>
            <person name="Pelin A."/>
            <person name="Henrissat B."/>
            <person name="Reynolds N.K."/>
            <person name="Benny G.L."/>
            <person name="Smith M.E."/>
            <person name="James T.Y."/>
            <person name="Grigoriev I.V."/>
        </authorList>
    </citation>
    <scope>NUCLEOTIDE SEQUENCE [LARGE SCALE GENOMIC DNA]</scope>
</reference>
<evidence type="ECO:0000259" key="1">
    <source>
        <dbReference type="PROSITE" id="PS50006"/>
    </source>
</evidence>
<dbReference type="InterPro" id="IPR000467">
    <property type="entry name" value="G_patch_dom"/>
</dbReference>
<dbReference type="GO" id="GO:0003676">
    <property type="term" value="F:nucleic acid binding"/>
    <property type="evidence" value="ECO:0007669"/>
    <property type="project" value="InterPro"/>
</dbReference>
<evidence type="ECO:0000313" key="4">
    <source>
        <dbReference type="Proteomes" id="UP000269721"/>
    </source>
</evidence>
<dbReference type="Pfam" id="PF00498">
    <property type="entry name" value="FHA"/>
    <property type="match status" value="1"/>
</dbReference>
<dbReference type="PROSITE" id="PS50174">
    <property type="entry name" value="G_PATCH"/>
    <property type="match status" value="1"/>
</dbReference>
<dbReference type="SUPFAM" id="SSF49879">
    <property type="entry name" value="SMAD/FHA domain"/>
    <property type="match status" value="1"/>
</dbReference>
<feature type="domain" description="FHA" evidence="1">
    <location>
        <begin position="28"/>
        <end position="83"/>
    </location>
</feature>
<evidence type="ECO:0000259" key="2">
    <source>
        <dbReference type="PROSITE" id="PS50174"/>
    </source>
</evidence>
<dbReference type="InterPro" id="IPR053027">
    <property type="entry name" value="AGGF1"/>
</dbReference>
<dbReference type="PANTHER" id="PTHR23106:SF24">
    <property type="entry name" value="ANGIOGENIC FACTOR WITH G PATCH AND FHA DOMAINS 1"/>
    <property type="match status" value="1"/>
</dbReference>